<evidence type="ECO:0000256" key="4">
    <source>
        <dbReference type="ARBA" id="ARBA00023002"/>
    </source>
</evidence>
<keyword evidence="3 7" id="KW-1133">Transmembrane helix</keyword>
<dbReference type="RefSeq" id="WP_212686213.1">
    <property type="nucleotide sequence ID" value="NZ_JAGSPN010000001.1"/>
</dbReference>
<reference evidence="9" key="1">
    <citation type="submission" date="2021-04" db="EMBL/GenBank/DDBJ databases">
        <title>novel species isolated from subtropical streams in China.</title>
        <authorList>
            <person name="Lu H."/>
        </authorList>
    </citation>
    <scope>NUCLEOTIDE SEQUENCE</scope>
    <source>
        <strain evidence="9">LFS511W</strain>
    </source>
</reference>
<feature type="transmembrane region" description="Helical" evidence="7">
    <location>
        <begin position="38"/>
        <end position="58"/>
    </location>
</feature>
<feature type="transmembrane region" description="Helical" evidence="7">
    <location>
        <begin position="6"/>
        <end position="26"/>
    </location>
</feature>
<accession>A0A941DIY1</accession>
<dbReference type="GO" id="GO:0012505">
    <property type="term" value="C:endomembrane system"/>
    <property type="evidence" value="ECO:0007669"/>
    <property type="project" value="UniProtKB-SubCell"/>
</dbReference>
<protein>
    <submittedName>
        <fullName evidence="9">Sterol desaturase family protein</fullName>
    </submittedName>
</protein>
<keyword evidence="10" id="KW-1185">Reference proteome</keyword>
<feature type="transmembrane region" description="Helical" evidence="7">
    <location>
        <begin position="391"/>
        <end position="410"/>
    </location>
</feature>
<feature type="transmembrane region" description="Helical" evidence="7">
    <location>
        <begin position="335"/>
        <end position="353"/>
    </location>
</feature>
<dbReference type="GO" id="GO:0050479">
    <property type="term" value="F:glyceryl-ether monooxygenase activity"/>
    <property type="evidence" value="ECO:0007669"/>
    <property type="project" value="TreeGrafter"/>
</dbReference>
<evidence type="ECO:0000256" key="7">
    <source>
        <dbReference type="SAM" id="Phobius"/>
    </source>
</evidence>
<evidence type="ECO:0000256" key="2">
    <source>
        <dbReference type="ARBA" id="ARBA00022692"/>
    </source>
</evidence>
<comment type="subcellular location">
    <subcellularLocation>
        <location evidence="1">Endomembrane system</location>
        <topology evidence="1">Multi-pass membrane protein</topology>
    </subcellularLocation>
</comment>
<evidence type="ECO:0000313" key="9">
    <source>
        <dbReference type="EMBL" id="MBR7780855.1"/>
    </source>
</evidence>
<dbReference type="InterPro" id="IPR006694">
    <property type="entry name" value="Fatty_acid_hydroxylase"/>
</dbReference>
<evidence type="ECO:0000256" key="6">
    <source>
        <dbReference type="ARBA" id="ARBA00023136"/>
    </source>
</evidence>
<dbReference type="GO" id="GO:0016020">
    <property type="term" value="C:membrane"/>
    <property type="evidence" value="ECO:0007669"/>
    <property type="project" value="GOC"/>
</dbReference>
<evidence type="ECO:0000256" key="5">
    <source>
        <dbReference type="ARBA" id="ARBA00023098"/>
    </source>
</evidence>
<keyword evidence="2 7" id="KW-0812">Transmembrane</keyword>
<evidence type="ECO:0000259" key="8">
    <source>
        <dbReference type="Pfam" id="PF04116"/>
    </source>
</evidence>
<feature type="transmembrane region" description="Helical" evidence="7">
    <location>
        <begin position="365"/>
        <end position="385"/>
    </location>
</feature>
<dbReference type="InterPro" id="IPR051689">
    <property type="entry name" value="Sterol_desaturase/TMEM195"/>
</dbReference>
<feature type="transmembrane region" description="Helical" evidence="7">
    <location>
        <begin position="147"/>
        <end position="167"/>
    </location>
</feature>
<feature type="domain" description="Fatty acid hydroxylase" evidence="8">
    <location>
        <begin position="85"/>
        <end position="217"/>
    </location>
</feature>
<evidence type="ECO:0000256" key="1">
    <source>
        <dbReference type="ARBA" id="ARBA00004127"/>
    </source>
</evidence>
<keyword evidence="6 7" id="KW-0472">Membrane</keyword>
<dbReference type="GO" id="GO:0005506">
    <property type="term" value="F:iron ion binding"/>
    <property type="evidence" value="ECO:0007669"/>
    <property type="project" value="InterPro"/>
</dbReference>
<dbReference type="AlphaFoldDB" id="A0A941DIY1"/>
<sequence>MFTSHPWLMLAVMLAMGLAILTEALWRWRKTRELPLEDIVSGIGIGGASQLVAVYLQVPGLLAYDALWQHARWFDWDTGTAALWLGTLLLYDFCYYWLHRAGHQIHWLWALHGVHHQGELYHLAAGLRQSLFSPLVSWLFYLPLAILGVPPSVFMVIALVHIAYQFWIHTEAIGRLGWLDQVLVTPENHRIHHASDDVFLDKNYGGMLIIWDKLFGTYAQRLDDHPLTYGTRSPLRSFSLWDANLQIWRSMLRQARALPRWQQGWQLLWQAPGWWPAQTAKPQTTETTWQAGAAPFRQPQTPAAQAFLLWQLAGLLLIGWVSLCINLSLHTGWQIALHGWLLWGFSNLCYRIGDARLATRREWSRLALLALPLAAFSLVMPDWFYTAAFTTPWLLLSGLACIMSAARLWLLSGPQSAHGKISHH</sequence>
<proteinExistence type="predicted"/>
<dbReference type="PANTHER" id="PTHR21624">
    <property type="entry name" value="STEROL DESATURASE-RELATED PROTEIN"/>
    <property type="match status" value="1"/>
</dbReference>
<dbReference type="Proteomes" id="UP000680067">
    <property type="component" value="Unassembled WGS sequence"/>
</dbReference>
<organism evidence="9 10">
    <name type="scientific">Undibacterium luofuense</name>
    <dbReference type="NCBI Taxonomy" id="2828733"/>
    <lineage>
        <taxon>Bacteria</taxon>
        <taxon>Pseudomonadati</taxon>
        <taxon>Pseudomonadota</taxon>
        <taxon>Betaproteobacteria</taxon>
        <taxon>Burkholderiales</taxon>
        <taxon>Oxalobacteraceae</taxon>
        <taxon>Undibacterium</taxon>
    </lineage>
</organism>
<dbReference type="GO" id="GO:0006643">
    <property type="term" value="P:membrane lipid metabolic process"/>
    <property type="evidence" value="ECO:0007669"/>
    <property type="project" value="TreeGrafter"/>
</dbReference>
<feature type="transmembrane region" description="Helical" evidence="7">
    <location>
        <begin position="307"/>
        <end position="329"/>
    </location>
</feature>
<name>A0A941DIY1_9BURK</name>
<dbReference type="EMBL" id="JAGSPN010000001">
    <property type="protein sequence ID" value="MBR7780855.1"/>
    <property type="molecule type" value="Genomic_DNA"/>
</dbReference>
<evidence type="ECO:0000256" key="3">
    <source>
        <dbReference type="ARBA" id="ARBA00022989"/>
    </source>
</evidence>
<keyword evidence="5" id="KW-0443">Lipid metabolism</keyword>
<keyword evidence="4" id="KW-0560">Oxidoreductase</keyword>
<gene>
    <name evidence="9" type="ORF">KDM89_01775</name>
</gene>
<comment type="caution">
    <text evidence="9">The sequence shown here is derived from an EMBL/GenBank/DDBJ whole genome shotgun (WGS) entry which is preliminary data.</text>
</comment>
<evidence type="ECO:0000313" key="10">
    <source>
        <dbReference type="Proteomes" id="UP000680067"/>
    </source>
</evidence>
<dbReference type="PANTHER" id="PTHR21624:SF1">
    <property type="entry name" value="ALKYLGLYCEROL MONOOXYGENASE"/>
    <property type="match status" value="1"/>
</dbReference>
<dbReference type="GO" id="GO:0008610">
    <property type="term" value="P:lipid biosynthetic process"/>
    <property type="evidence" value="ECO:0007669"/>
    <property type="project" value="InterPro"/>
</dbReference>
<dbReference type="Pfam" id="PF04116">
    <property type="entry name" value="FA_hydroxylase"/>
    <property type="match status" value="1"/>
</dbReference>